<keyword evidence="1" id="KW-0238">DNA-binding</keyword>
<evidence type="ECO:0000259" key="2">
    <source>
        <dbReference type="PROSITE" id="PS50937"/>
    </source>
</evidence>
<dbReference type="RefSeq" id="WP_132326784.1">
    <property type="nucleotide sequence ID" value="NZ_SMKR01000209.1"/>
</dbReference>
<dbReference type="PANTHER" id="PTHR30204">
    <property type="entry name" value="REDOX-CYCLING DRUG-SENSING TRANSCRIPTIONAL ACTIVATOR SOXR"/>
    <property type="match status" value="1"/>
</dbReference>
<dbReference type="OrthoDB" id="9802039at2"/>
<dbReference type="PROSITE" id="PS50937">
    <property type="entry name" value="HTH_MERR_2"/>
    <property type="match status" value="1"/>
</dbReference>
<feature type="domain" description="HTH merR-type" evidence="2">
    <location>
        <begin position="12"/>
        <end position="55"/>
    </location>
</feature>
<evidence type="ECO:0000313" key="3">
    <source>
        <dbReference type="EMBL" id="TDD15156.1"/>
    </source>
</evidence>
<reference evidence="3 4" key="1">
    <citation type="submission" date="2019-02" db="EMBL/GenBank/DDBJ databases">
        <title>Draft genome sequences of novel Actinobacteria.</title>
        <authorList>
            <person name="Sahin N."/>
            <person name="Ay H."/>
            <person name="Saygin H."/>
        </authorList>
    </citation>
    <scope>NUCLEOTIDE SEQUENCE [LARGE SCALE GENOMIC DNA]</scope>
    <source>
        <strain evidence="3 4">16K104</strain>
    </source>
</reference>
<gene>
    <name evidence="3" type="ORF">E1218_31990</name>
</gene>
<dbReference type="Pfam" id="PF13411">
    <property type="entry name" value="MerR_1"/>
    <property type="match status" value="1"/>
</dbReference>
<dbReference type="InterPro" id="IPR047057">
    <property type="entry name" value="MerR_fam"/>
</dbReference>
<proteinExistence type="predicted"/>
<evidence type="ECO:0000256" key="1">
    <source>
        <dbReference type="ARBA" id="ARBA00023125"/>
    </source>
</evidence>
<dbReference type="SUPFAM" id="SSF46955">
    <property type="entry name" value="Putative DNA-binding domain"/>
    <property type="match status" value="1"/>
</dbReference>
<dbReference type="InterPro" id="IPR000551">
    <property type="entry name" value="MerR-type_HTH_dom"/>
</dbReference>
<keyword evidence="4" id="KW-1185">Reference proteome</keyword>
<organism evidence="3 4">
    <name type="scientific">Kribbella turkmenica</name>
    <dbReference type="NCBI Taxonomy" id="2530375"/>
    <lineage>
        <taxon>Bacteria</taxon>
        <taxon>Bacillati</taxon>
        <taxon>Actinomycetota</taxon>
        <taxon>Actinomycetes</taxon>
        <taxon>Propionibacteriales</taxon>
        <taxon>Kribbellaceae</taxon>
        <taxon>Kribbella</taxon>
    </lineage>
</organism>
<evidence type="ECO:0000313" key="4">
    <source>
        <dbReference type="Proteomes" id="UP000295172"/>
    </source>
</evidence>
<dbReference type="InterPro" id="IPR009061">
    <property type="entry name" value="DNA-bd_dom_put_sf"/>
</dbReference>
<protein>
    <submittedName>
        <fullName evidence="3">MerR family transcriptional regulator</fullName>
    </submittedName>
</protein>
<dbReference type="PANTHER" id="PTHR30204:SF93">
    <property type="entry name" value="HTH MERR-TYPE DOMAIN-CONTAINING PROTEIN"/>
    <property type="match status" value="1"/>
</dbReference>
<comment type="caution">
    <text evidence="3">The sequence shown here is derived from an EMBL/GenBank/DDBJ whole genome shotgun (WGS) entry which is preliminary data.</text>
</comment>
<dbReference type="GO" id="GO:0003700">
    <property type="term" value="F:DNA-binding transcription factor activity"/>
    <property type="evidence" value="ECO:0007669"/>
    <property type="project" value="InterPro"/>
</dbReference>
<dbReference type="EMBL" id="SMKR01000209">
    <property type="protein sequence ID" value="TDD15156.1"/>
    <property type="molecule type" value="Genomic_DNA"/>
</dbReference>
<accession>A0A4V2YDE5</accession>
<dbReference type="Proteomes" id="UP000295172">
    <property type="component" value="Unassembled WGS sequence"/>
</dbReference>
<dbReference type="AlphaFoldDB" id="A0A4V2YDE5"/>
<dbReference type="Gene3D" id="1.10.1660.10">
    <property type="match status" value="1"/>
</dbReference>
<name>A0A4V2YDE5_9ACTN</name>
<dbReference type="GO" id="GO:0003677">
    <property type="term" value="F:DNA binding"/>
    <property type="evidence" value="ECO:0007669"/>
    <property type="project" value="UniProtKB-KW"/>
</dbReference>
<sequence length="76" mass="8866">MTTRADAGDGGRTGVSERLLRYYEDRGLLRPERLPSGYREYAESDVDLVGRIRTLPAAGRWRSRANCWTAYCRRRW</sequence>